<dbReference type="InterPro" id="IPR053160">
    <property type="entry name" value="MFS_DHA3_Transporter"/>
</dbReference>
<feature type="transmembrane region" description="Helical" evidence="1">
    <location>
        <begin position="84"/>
        <end position="105"/>
    </location>
</feature>
<accession>A0A383E193</accession>
<feature type="transmembrane region" description="Helical" evidence="1">
    <location>
        <begin position="117"/>
        <end position="150"/>
    </location>
</feature>
<name>A0A383E193_9ZZZZ</name>
<evidence type="ECO:0000256" key="1">
    <source>
        <dbReference type="SAM" id="Phobius"/>
    </source>
</evidence>
<dbReference type="PANTHER" id="PTHR23530:SF1">
    <property type="entry name" value="PERMEASE, MAJOR FACILITATOR SUPERFAMILY-RELATED"/>
    <property type="match status" value="1"/>
</dbReference>
<keyword evidence="1" id="KW-1133">Transmembrane helix</keyword>
<evidence type="ECO:0008006" key="3">
    <source>
        <dbReference type="Google" id="ProtNLM"/>
    </source>
</evidence>
<dbReference type="PANTHER" id="PTHR23530">
    <property type="entry name" value="TRANSPORT PROTEIN-RELATED"/>
    <property type="match status" value="1"/>
</dbReference>
<dbReference type="AlphaFoldDB" id="A0A383E193"/>
<evidence type="ECO:0000313" key="2">
    <source>
        <dbReference type="EMBL" id="SVE50233.1"/>
    </source>
</evidence>
<dbReference type="SUPFAM" id="SSF103473">
    <property type="entry name" value="MFS general substrate transporter"/>
    <property type="match status" value="1"/>
</dbReference>
<proteinExistence type="predicted"/>
<dbReference type="InterPro" id="IPR036259">
    <property type="entry name" value="MFS_trans_sf"/>
</dbReference>
<feature type="transmembrane region" description="Helical" evidence="1">
    <location>
        <begin position="204"/>
        <end position="227"/>
    </location>
</feature>
<reference evidence="2" key="1">
    <citation type="submission" date="2018-05" db="EMBL/GenBank/DDBJ databases">
        <authorList>
            <person name="Lanie J.A."/>
            <person name="Ng W.-L."/>
            <person name="Kazmierczak K.M."/>
            <person name="Andrzejewski T.M."/>
            <person name="Davidsen T.M."/>
            <person name="Wayne K.J."/>
            <person name="Tettelin H."/>
            <person name="Glass J.I."/>
            <person name="Rusch D."/>
            <person name="Podicherti R."/>
            <person name="Tsui H.-C.T."/>
            <person name="Winkler M.E."/>
        </authorList>
    </citation>
    <scope>NUCLEOTIDE SEQUENCE</scope>
</reference>
<feature type="non-terminal residue" evidence="2">
    <location>
        <position position="1"/>
    </location>
</feature>
<dbReference type="Gene3D" id="1.20.1250.20">
    <property type="entry name" value="MFS general substrate transporter like domains"/>
    <property type="match status" value="1"/>
</dbReference>
<gene>
    <name evidence="2" type="ORF">METZ01_LOCUS503087</name>
</gene>
<dbReference type="EMBL" id="UINC01221767">
    <property type="protein sequence ID" value="SVE50233.1"/>
    <property type="molecule type" value="Genomic_DNA"/>
</dbReference>
<keyword evidence="1" id="KW-0812">Transmembrane</keyword>
<organism evidence="2">
    <name type="scientific">marine metagenome</name>
    <dbReference type="NCBI Taxonomy" id="408172"/>
    <lineage>
        <taxon>unclassified sequences</taxon>
        <taxon>metagenomes</taxon>
        <taxon>ecological metagenomes</taxon>
    </lineage>
</organism>
<feature type="non-terminal residue" evidence="2">
    <location>
        <position position="233"/>
    </location>
</feature>
<sequence>SLFSFFFMDERFFRPVTEENRQTWLQLAGMFDQVVLLVRSSRVLWVFIVIAMCEGMYSEGYDRLFAPFLVESFEFPILVGLDTVIWWGVMSTGSTVLAFVAVDIVRRFIDTSNYRHLVTVLTIVSALLVASTFSFALAGNFYIALLAYFGVAMLRSVKDPLFTALLNQNLESTTRATVLSIQAQADALGQIGGGPTIGVVGKFVSIQAALITSNIALIPVVGLYRLALWVKQG</sequence>
<protein>
    <recommendedName>
        <fullName evidence="3">Major facilitator superfamily (MFS) profile domain-containing protein</fullName>
    </recommendedName>
</protein>
<keyword evidence="1" id="KW-0472">Membrane</keyword>